<feature type="domain" description="DUF1648" evidence="2">
    <location>
        <begin position="25"/>
        <end position="69"/>
    </location>
</feature>
<feature type="transmembrane region" description="Helical" evidence="1">
    <location>
        <begin position="12"/>
        <end position="34"/>
    </location>
</feature>
<name>A0A1M6GDG3_9FLAO</name>
<dbReference type="Pfam" id="PF07853">
    <property type="entry name" value="DUF1648"/>
    <property type="match status" value="1"/>
</dbReference>
<accession>A0A1M6GDG3</accession>
<feature type="transmembrane region" description="Helical" evidence="1">
    <location>
        <begin position="113"/>
        <end position="131"/>
    </location>
</feature>
<feature type="transmembrane region" description="Helical" evidence="1">
    <location>
        <begin position="137"/>
        <end position="158"/>
    </location>
</feature>
<gene>
    <name evidence="3" type="ORF">SAMN04488508_105215</name>
</gene>
<evidence type="ECO:0000256" key="1">
    <source>
        <dbReference type="SAM" id="Phobius"/>
    </source>
</evidence>
<evidence type="ECO:0000313" key="4">
    <source>
        <dbReference type="Proteomes" id="UP000184432"/>
    </source>
</evidence>
<keyword evidence="1" id="KW-0472">Membrane</keyword>
<protein>
    <recommendedName>
        <fullName evidence="2">DUF1648 domain-containing protein</fullName>
    </recommendedName>
</protein>
<feature type="transmembrane region" description="Helical" evidence="1">
    <location>
        <begin position="61"/>
        <end position="79"/>
    </location>
</feature>
<dbReference type="STRING" id="570521.SAMN04488508_105215"/>
<dbReference type="RefSeq" id="WP_073316417.1">
    <property type="nucleotide sequence ID" value="NZ_FQYP01000005.1"/>
</dbReference>
<dbReference type="Proteomes" id="UP000184432">
    <property type="component" value="Unassembled WGS sequence"/>
</dbReference>
<dbReference type="InterPro" id="IPR012867">
    <property type="entry name" value="DUF1648"/>
</dbReference>
<proteinExistence type="predicted"/>
<sequence length="164" mass="18569">MNTPKVRLTLDRFDIIIEILGVLGVVLLIALPILHYNDLPESIPRHYGVDGEPDGFGQKNVIWTLPLVGIALYIGLSVLTRYPHLFNYPNDITEENKVRQYTIGAKMVRTIKTIIMGSFTYIIYITIQNALYGKQGLGNYFLIVFLGLIFGAIGYFIFQSVKKQ</sequence>
<dbReference type="AlphaFoldDB" id="A0A1M6GDG3"/>
<evidence type="ECO:0000259" key="2">
    <source>
        <dbReference type="Pfam" id="PF07853"/>
    </source>
</evidence>
<dbReference type="EMBL" id="FQYP01000005">
    <property type="protein sequence ID" value="SHJ07952.1"/>
    <property type="molecule type" value="Genomic_DNA"/>
</dbReference>
<keyword evidence="4" id="KW-1185">Reference proteome</keyword>
<keyword evidence="1" id="KW-1133">Transmembrane helix</keyword>
<reference evidence="4" key="1">
    <citation type="submission" date="2016-11" db="EMBL/GenBank/DDBJ databases">
        <authorList>
            <person name="Varghese N."/>
            <person name="Submissions S."/>
        </authorList>
    </citation>
    <scope>NUCLEOTIDE SEQUENCE [LARGE SCALE GENOMIC DNA]</scope>
    <source>
        <strain evidence="4">DSM 22623</strain>
    </source>
</reference>
<dbReference type="OrthoDB" id="9808690at2"/>
<evidence type="ECO:0000313" key="3">
    <source>
        <dbReference type="EMBL" id="SHJ07952.1"/>
    </source>
</evidence>
<keyword evidence="1" id="KW-0812">Transmembrane</keyword>
<organism evidence="3 4">
    <name type="scientific">Aquimarina spongiae</name>
    <dbReference type="NCBI Taxonomy" id="570521"/>
    <lineage>
        <taxon>Bacteria</taxon>
        <taxon>Pseudomonadati</taxon>
        <taxon>Bacteroidota</taxon>
        <taxon>Flavobacteriia</taxon>
        <taxon>Flavobacteriales</taxon>
        <taxon>Flavobacteriaceae</taxon>
        <taxon>Aquimarina</taxon>
    </lineage>
</organism>